<dbReference type="Pfam" id="PF09948">
    <property type="entry name" value="PpoB2"/>
    <property type="match status" value="1"/>
</dbReference>
<evidence type="ECO:0000256" key="1">
    <source>
        <dbReference type="SAM" id="Phobius"/>
    </source>
</evidence>
<organism evidence="2 3">
    <name type="scientific">Mesorhizobium australicum</name>
    <dbReference type="NCBI Taxonomy" id="536018"/>
    <lineage>
        <taxon>Bacteria</taxon>
        <taxon>Pseudomonadati</taxon>
        <taxon>Pseudomonadota</taxon>
        <taxon>Alphaproteobacteria</taxon>
        <taxon>Hyphomicrobiales</taxon>
        <taxon>Phyllobacteriaceae</taxon>
        <taxon>Mesorhizobium</taxon>
    </lineage>
</organism>
<dbReference type="Proteomes" id="UP000193083">
    <property type="component" value="Unassembled WGS sequence"/>
</dbReference>
<keyword evidence="1" id="KW-1133">Transmembrane helix</keyword>
<protein>
    <submittedName>
        <fullName evidence="2">Predicted metal-binding integral membrane protein</fullName>
    </submittedName>
</protein>
<proteinExistence type="predicted"/>
<feature type="transmembrane region" description="Helical" evidence="1">
    <location>
        <begin position="99"/>
        <end position="126"/>
    </location>
</feature>
<dbReference type="AlphaFoldDB" id="A0A1X7PSV1"/>
<dbReference type="RefSeq" id="WP_085466884.1">
    <property type="nucleotide sequence ID" value="NZ_FXBL01000004.1"/>
</dbReference>
<dbReference type="OrthoDB" id="980055at2"/>
<sequence length="249" mass="26423">MFSFLSTASPPLRGLAVVAASGFAASALLQRQDGLSALCGALGRVPLSELPLALGPGWSIWPVLAEWTLMVAAMMPLLIADPVDNVWRSSIARRRSRALALFGAGYVLAWLAAAVILVPAVVAMLLVLPGSVALPVSLVLAVLWSASPAAQVARNLCHRRHRISAFGSRANRECLSHGLRTGSACVMTCWPWMLVPFTVAGGHVAAMAVVALVLFCERVLPAGSPRWQVPPAFETLRALLPRQKVLGRL</sequence>
<name>A0A1X7PSV1_9HYPH</name>
<evidence type="ECO:0000313" key="2">
    <source>
        <dbReference type="EMBL" id="SMH55217.1"/>
    </source>
</evidence>
<feature type="transmembrane region" description="Helical" evidence="1">
    <location>
        <begin position="60"/>
        <end position="79"/>
    </location>
</feature>
<feature type="transmembrane region" description="Helical" evidence="1">
    <location>
        <begin position="199"/>
        <end position="216"/>
    </location>
</feature>
<dbReference type="InterPro" id="IPR018688">
    <property type="entry name" value="PpoB2-like"/>
</dbReference>
<keyword evidence="3" id="KW-1185">Reference proteome</keyword>
<keyword evidence="1" id="KW-0472">Membrane</keyword>
<reference evidence="2 3" key="1">
    <citation type="submission" date="2017-04" db="EMBL/GenBank/DDBJ databases">
        <authorList>
            <person name="Afonso C.L."/>
            <person name="Miller P.J."/>
            <person name="Scott M.A."/>
            <person name="Spackman E."/>
            <person name="Goraichik I."/>
            <person name="Dimitrov K.M."/>
            <person name="Suarez D.L."/>
            <person name="Swayne D.E."/>
        </authorList>
    </citation>
    <scope>NUCLEOTIDE SEQUENCE [LARGE SCALE GENOMIC DNA]</scope>
    <source>
        <strain evidence="2 3">B5P</strain>
    </source>
</reference>
<gene>
    <name evidence="2" type="ORF">SAMN02982922_5286</name>
</gene>
<accession>A0A1X7PSV1</accession>
<evidence type="ECO:0000313" key="3">
    <source>
        <dbReference type="Proteomes" id="UP000193083"/>
    </source>
</evidence>
<feature type="transmembrane region" description="Helical" evidence="1">
    <location>
        <begin position="132"/>
        <end position="153"/>
    </location>
</feature>
<keyword evidence="1" id="KW-0812">Transmembrane</keyword>
<dbReference type="EMBL" id="FXBL01000004">
    <property type="protein sequence ID" value="SMH55217.1"/>
    <property type="molecule type" value="Genomic_DNA"/>
</dbReference>